<feature type="compositionally biased region" description="Basic and acidic residues" evidence="2">
    <location>
        <begin position="96"/>
        <end position="108"/>
    </location>
</feature>
<comment type="similarity">
    <text evidence="1">Belongs to the remorin family.</text>
</comment>
<dbReference type="EMBL" id="SWLB01000028">
    <property type="protein sequence ID" value="KAF3320660.1"/>
    <property type="molecule type" value="Genomic_DNA"/>
</dbReference>
<dbReference type="InterPro" id="IPR005516">
    <property type="entry name" value="Remorin_C"/>
</dbReference>
<feature type="compositionally biased region" description="Low complexity" evidence="2">
    <location>
        <begin position="160"/>
        <end position="176"/>
    </location>
</feature>
<feature type="compositionally biased region" description="Basic residues" evidence="2">
    <location>
        <begin position="18"/>
        <end position="29"/>
    </location>
</feature>
<organism evidence="4 5">
    <name type="scientific">Carex littledalei</name>
    <dbReference type="NCBI Taxonomy" id="544730"/>
    <lineage>
        <taxon>Eukaryota</taxon>
        <taxon>Viridiplantae</taxon>
        <taxon>Streptophyta</taxon>
        <taxon>Embryophyta</taxon>
        <taxon>Tracheophyta</taxon>
        <taxon>Spermatophyta</taxon>
        <taxon>Magnoliopsida</taxon>
        <taxon>Liliopsida</taxon>
        <taxon>Poales</taxon>
        <taxon>Cyperaceae</taxon>
        <taxon>Cyperoideae</taxon>
        <taxon>Cariceae</taxon>
        <taxon>Carex</taxon>
        <taxon>Carex subgen. Euthyceras</taxon>
    </lineage>
</organism>
<proteinExistence type="inferred from homology"/>
<evidence type="ECO:0000256" key="2">
    <source>
        <dbReference type="SAM" id="MobiDB-lite"/>
    </source>
</evidence>
<feature type="region of interest" description="Disordered" evidence="2">
    <location>
        <begin position="159"/>
        <end position="201"/>
    </location>
</feature>
<accession>A0A833QAE4</accession>
<dbReference type="OrthoDB" id="648416at2759"/>
<feature type="region of interest" description="Disordered" evidence="2">
    <location>
        <begin position="506"/>
        <end position="527"/>
    </location>
</feature>
<dbReference type="Pfam" id="PF03763">
    <property type="entry name" value="Remorin_C"/>
    <property type="match status" value="1"/>
</dbReference>
<gene>
    <name evidence="4" type="ORF">FCM35_KLT14794</name>
</gene>
<reference evidence="4" key="1">
    <citation type="submission" date="2020-01" db="EMBL/GenBank/DDBJ databases">
        <title>Genome sequence of Kobresia littledalei, the first chromosome-level genome in the family Cyperaceae.</title>
        <authorList>
            <person name="Qu G."/>
        </authorList>
    </citation>
    <scope>NUCLEOTIDE SEQUENCE</scope>
    <source>
        <strain evidence="4">C.B.Clarke</strain>
        <tissue evidence="4">Leaf</tissue>
    </source>
</reference>
<feature type="region of interest" description="Disordered" evidence="2">
    <location>
        <begin position="243"/>
        <end position="274"/>
    </location>
</feature>
<protein>
    <submittedName>
        <fullName evidence="4">Remorin, C-terminal region</fullName>
    </submittedName>
</protein>
<dbReference type="PANTHER" id="PTHR31471">
    <property type="entry name" value="OS02G0116800 PROTEIN"/>
    <property type="match status" value="1"/>
</dbReference>
<sequence>MPDLEPASSLHSDIPKTRTNKHRATKPKPARSADTKRKQREKKSPVGTSLPTPPSVKSLVESDCFPSGPDPDPEKRNELSSLPFADTLTPQSHLNLRTELEEKGDPPKHSFSHALRECQNLRLRSEGATFEGPSSSNQLHRHIYQEAQCADVAVLSPRYRSGGMSKSSASSRSRSGTFPSPGTPNYTRHGLTGGTYQKGWSSERVPLSNRRYGGSSSVVLPFNNGRKLPSKWEDAEKWILSPVDGTGRQSAPPPHHRRPKSKSGPLGPTNGYAASPIAQGESFVASSPFLAGVLIPEHGVHDDNLTSGNVGNLCSNKEPFILRSVSVSGWMDTLMEATAALPPSRYTKPEEKVQITREAVQRITAGILTKDVATQMSPEGSTTSSPKELSFSYSPSCGPIEEVNSSSAKLEVRDVEIDNQVTVTRWSKRNVLRSFDKRSVGSWEDREKARCASKSKREEAKITAWENLQKAKAEAAIRKLEMKLEKKRSSSMDKIVNRLRAAQKKAHDMRESVAANQDPSVGRSAGKASRHCRTSKLSSLSGCFICHGLR</sequence>
<name>A0A833QAE4_9POAL</name>
<dbReference type="Proteomes" id="UP000623129">
    <property type="component" value="Unassembled WGS sequence"/>
</dbReference>
<feature type="domain" description="Remorin C-terminal" evidence="3">
    <location>
        <begin position="440"/>
        <end position="537"/>
    </location>
</feature>
<evidence type="ECO:0000259" key="3">
    <source>
        <dbReference type="Pfam" id="PF03763"/>
    </source>
</evidence>
<evidence type="ECO:0000313" key="4">
    <source>
        <dbReference type="EMBL" id="KAF3320660.1"/>
    </source>
</evidence>
<comment type="caution">
    <text evidence="4">The sequence shown here is derived from an EMBL/GenBank/DDBJ whole genome shotgun (WGS) entry which is preliminary data.</text>
</comment>
<feature type="compositionally biased region" description="Polar residues" evidence="2">
    <location>
        <begin position="177"/>
        <end position="186"/>
    </location>
</feature>
<evidence type="ECO:0000256" key="1">
    <source>
        <dbReference type="ARBA" id="ARBA00005711"/>
    </source>
</evidence>
<keyword evidence="5" id="KW-1185">Reference proteome</keyword>
<evidence type="ECO:0000313" key="5">
    <source>
        <dbReference type="Proteomes" id="UP000623129"/>
    </source>
</evidence>
<dbReference type="AlphaFoldDB" id="A0A833QAE4"/>
<feature type="region of interest" description="Disordered" evidence="2">
    <location>
        <begin position="1"/>
        <end position="114"/>
    </location>
</feature>
<dbReference type="PANTHER" id="PTHR31471:SF91">
    <property type="entry name" value="OS02G0767000 PROTEIN"/>
    <property type="match status" value="1"/>
</dbReference>